<accession>A0A4V0Z1U9</accession>
<name>A0A4V0Z1U9_9MICO</name>
<keyword evidence="5" id="KW-0472">Membrane</keyword>
<dbReference type="EMBL" id="CP035806">
    <property type="protein sequence ID" value="QBE49669.1"/>
    <property type="molecule type" value="Genomic_DNA"/>
</dbReference>
<dbReference type="PANTHER" id="PTHR14226">
    <property type="entry name" value="NEUROPATHY TARGET ESTERASE/SWISS CHEESE D.MELANOGASTER"/>
    <property type="match status" value="1"/>
</dbReference>
<dbReference type="SUPFAM" id="SSF52151">
    <property type="entry name" value="FabD/lysophospholipase-like"/>
    <property type="match status" value="1"/>
</dbReference>
<dbReference type="InterPro" id="IPR002641">
    <property type="entry name" value="PNPLA_dom"/>
</dbReference>
<evidence type="ECO:0000259" key="6">
    <source>
        <dbReference type="PROSITE" id="PS51635"/>
    </source>
</evidence>
<keyword evidence="1 4" id="KW-0378">Hydrolase</keyword>
<evidence type="ECO:0000256" key="4">
    <source>
        <dbReference type="PROSITE-ProRule" id="PRU01161"/>
    </source>
</evidence>
<dbReference type="InterPro" id="IPR016035">
    <property type="entry name" value="Acyl_Trfase/lysoPLipase"/>
</dbReference>
<evidence type="ECO:0000256" key="2">
    <source>
        <dbReference type="ARBA" id="ARBA00022963"/>
    </source>
</evidence>
<dbReference type="Gene3D" id="3.40.1090.10">
    <property type="entry name" value="Cytosolic phospholipase A2 catalytic domain"/>
    <property type="match status" value="2"/>
</dbReference>
<keyword evidence="5" id="KW-0812">Transmembrane</keyword>
<feature type="short sequence motif" description="DGA/G" evidence="4">
    <location>
        <begin position="164"/>
        <end position="166"/>
    </location>
</feature>
<sequence length="258" mass="27442">MMRSVRDEPGSVRPIVGLALGGGGALGAAHVGVLRAVHEHGIHLKVIAGTSAGALVGAAYAAGLPLAKIDQNVRDADWSVFGRLRPSPRFGLLDSAALLDTIDRLGGEPLIEDMPRRFAAVATDLRTRQGVILDWGRLGPALRASIAVPGVFSPIVIGDRLLVDGGLAANLPIEAAQHLGATFTIAVRLRPEWEYVPVVRSADAIAELETRSDVLVIRPDLAGLSQWSRNDVPRIIDAGYRAAHDALQDWRVTQRHAA</sequence>
<organism evidence="7 8">
    <name type="scientific">Leucobacter triazinivorans</name>
    <dbReference type="NCBI Taxonomy" id="1784719"/>
    <lineage>
        <taxon>Bacteria</taxon>
        <taxon>Bacillati</taxon>
        <taxon>Actinomycetota</taxon>
        <taxon>Actinomycetes</taxon>
        <taxon>Micrococcales</taxon>
        <taxon>Microbacteriaceae</taxon>
        <taxon>Leucobacter</taxon>
    </lineage>
</organism>
<keyword evidence="5" id="KW-1133">Transmembrane helix</keyword>
<dbReference type="AlphaFoldDB" id="A0A4V0Z1U9"/>
<dbReference type="PANTHER" id="PTHR14226:SF29">
    <property type="entry name" value="NEUROPATHY TARGET ESTERASE SWS"/>
    <property type="match status" value="1"/>
</dbReference>
<feature type="transmembrane region" description="Helical" evidence="5">
    <location>
        <begin position="46"/>
        <end position="67"/>
    </location>
</feature>
<feature type="domain" description="PNPLA" evidence="6">
    <location>
        <begin position="18"/>
        <end position="177"/>
    </location>
</feature>
<dbReference type="Pfam" id="PF01734">
    <property type="entry name" value="Patatin"/>
    <property type="match status" value="1"/>
</dbReference>
<keyword evidence="2 4" id="KW-0442">Lipid degradation</keyword>
<evidence type="ECO:0000256" key="5">
    <source>
        <dbReference type="SAM" id="Phobius"/>
    </source>
</evidence>
<feature type="active site" description="Proton acceptor" evidence="4">
    <location>
        <position position="164"/>
    </location>
</feature>
<gene>
    <name evidence="7" type="ORF">EVS81_13240</name>
</gene>
<evidence type="ECO:0000313" key="7">
    <source>
        <dbReference type="EMBL" id="QBE49669.1"/>
    </source>
</evidence>
<dbReference type="GO" id="GO:0016787">
    <property type="term" value="F:hydrolase activity"/>
    <property type="evidence" value="ECO:0007669"/>
    <property type="project" value="UniProtKB-UniRule"/>
</dbReference>
<dbReference type="GO" id="GO:0016042">
    <property type="term" value="P:lipid catabolic process"/>
    <property type="evidence" value="ECO:0007669"/>
    <property type="project" value="UniProtKB-UniRule"/>
</dbReference>
<evidence type="ECO:0000256" key="3">
    <source>
        <dbReference type="ARBA" id="ARBA00023098"/>
    </source>
</evidence>
<evidence type="ECO:0000313" key="8">
    <source>
        <dbReference type="Proteomes" id="UP000289260"/>
    </source>
</evidence>
<dbReference type="PROSITE" id="PS51635">
    <property type="entry name" value="PNPLA"/>
    <property type="match status" value="1"/>
</dbReference>
<dbReference type="KEGG" id="ltr:EVS81_13240"/>
<dbReference type="InterPro" id="IPR050301">
    <property type="entry name" value="NTE"/>
</dbReference>
<keyword evidence="3 4" id="KW-0443">Lipid metabolism</keyword>
<feature type="transmembrane region" description="Helical" evidence="5">
    <location>
        <begin position="12"/>
        <end position="34"/>
    </location>
</feature>
<reference evidence="7 8" key="1">
    <citation type="submission" date="2019-02" db="EMBL/GenBank/DDBJ databases">
        <authorList>
            <person name="Sun L."/>
            <person name="Pan D."/>
            <person name="Wu X."/>
        </authorList>
    </citation>
    <scope>NUCLEOTIDE SEQUENCE [LARGE SCALE GENOMIC DNA]</scope>
    <source>
        <strain evidence="7 8">JW-1</strain>
    </source>
</reference>
<proteinExistence type="predicted"/>
<evidence type="ECO:0000256" key="1">
    <source>
        <dbReference type="ARBA" id="ARBA00022801"/>
    </source>
</evidence>
<dbReference type="OrthoDB" id="5290098at2"/>
<feature type="short sequence motif" description="GXSXG" evidence="4">
    <location>
        <begin position="49"/>
        <end position="53"/>
    </location>
</feature>
<protein>
    <submittedName>
        <fullName evidence="7">Patatin-like phospholipase family protein</fullName>
    </submittedName>
</protein>
<dbReference type="Proteomes" id="UP000289260">
    <property type="component" value="Chromosome"/>
</dbReference>
<feature type="active site" description="Nucleophile" evidence="4">
    <location>
        <position position="51"/>
    </location>
</feature>
<feature type="short sequence motif" description="GXGXXG" evidence="4">
    <location>
        <begin position="22"/>
        <end position="27"/>
    </location>
</feature>
<keyword evidence="8" id="KW-1185">Reference proteome</keyword>